<keyword evidence="3" id="KW-0812">Transmembrane</keyword>
<dbReference type="GO" id="GO:0005886">
    <property type="term" value="C:plasma membrane"/>
    <property type="evidence" value="ECO:0007669"/>
    <property type="project" value="UniProtKB-SubCell"/>
</dbReference>
<dbReference type="EMBL" id="CP023668">
    <property type="protein sequence ID" value="ATG97781.1"/>
    <property type="molecule type" value="Genomic_DNA"/>
</dbReference>
<reference evidence="7 8" key="1">
    <citation type="submission" date="2017-09" db="EMBL/GenBank/DDBJ databases">
        <title>SPAdes assembly of the Mesoplasma lactucae genome.</title>
        <authorList>
            <person name="Knight T.F."/>
            <person name="Rubinstein R."/>
            <person name="Citino T."/>
        </authorList>
    </citation>
    <scope>NUCLEOTIDE SEQUENCE [LARGE SCALE GENOMIC DNA]</scope>
    <source>
        <strain evidence="7 8">831-C4</strain>
    </source>
</reference>
<accession>A0A291ISW0</accession>
<dbReference type="OrthoDB" id="391687at2"/>
<evidence type="ECO:0000256" key="5">
    <source>
        <dbReference type="ARBA" id="ARBA00023136"/>
    </source>
</evidence>
<organism evidence="7 8">
    <name type="scientific">Mesoplasma lactucae ATCC 49193</name>
    <dbReference type="NCBI Taxonomy" id="81460"/>
    <lineage>
        <taxon>Bacteria</taxon>
        <taxon>Bacillati</taxon>
        <taxon>Mycoplasmatota</taxon>
        <taxon>Mollicutes</taxon>
        <taxon>Entomoplasmatales</taxon>
        <taxon>Entomoplasmataceae</taxon>
        <taxon>Mesoplasma</taxon>
    </lineage>
</organism>
<dbReference type="AlphaFoldDB" id="A0A291ISW0"/>
<evidence type="ECO:0000256" key="2">
    <source>
        <dbReference type="ARBA" id="ARBA00022475"/>
    </source>
</evidence>
<protein>
    <recommendedName>
        <fullName evidence="6">ABC3 transporter permease C-terminal domain-containing protein</fullName>
    </recommendedName>
</protein>
<sequence length="1180" mass="134202">MSFKLLVKQAFKNISNKFRLYISLVLFLIVSFSIVNGLTTFMAKFGVNMLDIVNKYNQTNSQYSAFAFLDKDSEDNPEYLYKLSDSGQEEFENYLAMGINEMNSSYSVDDAKKFLIDNKVIQKLGENQGDVSLLNTFEPYYKELNDWSRYYSHNLLLQFLSEKYFPENIKGFESGFLGTEMMTANDYDNPGIQVSLGVSEQFDESLPNPFRKETNTKRFNNLYHFKQNDISKKKDINKSLPQFYVTSNYFRLAKKHIGDEMEININSKIIKGQIAGAATSNTSAIMANGIVDVYVPQTVFSDIVGSQYISDLTLSAWVPIEGSTGVYNNLNELITASNILNKTLLGEQKYALDNDVKQPLFLRTSGNGQNGLAIQNPIRAIDQSTFPFAKYHTPLKIYKSTTIFIDIALLVLTLLVAVFIIQEAISSEKKTLWFLKAMGENNAILSLVNAFSVFVPLLVALGASVAGTMLMMWFLEEALLSQYAFTINWYQLTWVTFGILILFLVGTLFVFFLINFAIVSGKGLSLQSSGNEMSKFQIFLAKVTDPLTKHASPQFRIGFAFVRQNFAKNVVTFILFTILFTVTLFGVQFNHSISMQKDSYAKWMGSYQSTSTMYPKNVLNIDKTSTSYETIDANKFKSNQDEEKKQINDEHSNESVYDYDLFYYFVDTIIGTNTIKGRTNLDNDGFLIDPVTHEVVSVPKTRQEILAIAGKVAVSLAGKWSEEDIVKFNQEVIATNGIIKPVNLDLIHKIHNQKLTSANLAQWYFRELHNLKNWQIYGTYFSSLFERIDKSGEGNLQALFDNAEKYINELKKKDPNNDFITIASTIFNLYQAQHQTFGIKYPSLSLYFGNIVINPKEQISALQINGLADSGKISMYGVDKKFNQQPFTNPISNLGEHFYSDKIDGLEYQVLDASVSSLAKNQMQIKTGDVIKIDLSTFGLKGNFGFKIKEYVDDDSVLNEGFFNKQALYDLLTESKNQTNKLFIDKNLDNTIYSKSDIPYFVQNINIPHRINDGGYVDDYLYKADSYNFEQKTVALVSAVFARTVNEYKTLVTRLIWLLIILCLALSLIIITLILFENKKTILLFKAMGYRKRDIIWYLISGYLIAAIMAFLISIGLSALLIHQLAPAAEENIFLQLHFSSYWLFYLIGIFETLFFMAMVIISVVTYTRFLKPKDAFATL</sequence>
<keyword evidence="2" id="KW-1003">Cell membrane</keyword>
<evidence type="ECO:0000313" key="8">
    <source>
        <dbReference type="Proteomes" id="UP000232227"/>
    </source>
</evidence>
<feature type="domain" description="ABC3 transporter permease C-terminal" evidence="6">
    <location>
        <begin position="1056"/>
        <end position="1167"/>
    </location>
</feature>
<keyword evidence="5" id="KW-0472">Membrane</keyword>
<evidence type="ECO:0000256" key="3">
    <source>
        <dbReference type="ARBA" id="ARBA00022692"/>
    </source>
</evidence>
<proteinExistence type="predicted"/>
<evidence type="ECO:0000256" key="4">
    <source>
        <dbReference type="ARBA" id="ARBA00022989"/>
    </source>
</evidence>
<dbReference type="Proteomes" id="UP000232227">
    <property type="component" value="Chromosome"/>
</dbReference>
<keyword evidence="8" id="KW-1185">Reference proteome</keyword>
<name>A0A291ISW0_9MOLU</name>
<evidence type="ECO:0000256" key="1">
    <source>
        <dbReference type="ARBA" id="ARBA00004651"/>
    </source>
</evidence>
<dbReference type="Pfam" id="PF02687">
    <property type="entry name" value="FtsX"/>
    <property type="match status" value="1"/>
</dbReference>
<dbReference type="KEGG" id="mlac:CP520_03525"/>
<keyword evidence="4" id="KW-1133">Transmembrane helix</keyword>
<dbReference type="InterPro" id="IPR003838">
    <property type="entry name" value="ABC3_permease_C"/>
</dbReference>
<gene>
    <name evidence="7" type="ORF">CP520_03525</name>
</gene>
<comment type="subcellular location">
    <subcellularLocation>
        <location evidence="1">Cell membrane</location>
        <topology evidence="1">Multi-pass membrane protein</topology>
    </subcellularLocation>
</comment>
<evidence type="ECO:0000259" key="6">
    <source>
        <dbReference type="Pfam" id="PF02687"/>
    </source>
</evidence>
<dbReference type="RefSeq" id="WP_096863082.1">
    <property type="nucleotide sequence ID" value="NZ_CP023668.1"/>
</dbReference>
<evidence type="ECO:0000313" key="7">
    <source>
        <dbReference type="EMBL" id="ATG97781.1"/>
    </source>
</evidence>